<proteinExistence type="predicted"/>
<feature type="compositionally biased region" description="Basic and acidic residues" evidence="1">
    <location>
        <begin position="80"/>
        <end position="89"/>
    </location>
</feature>
<protein>
    <submittedName>
        <fullName evidence="2">Uncharacterized protein</fullName>
    </submittedName>
</protein>
<keyword evidence="3" id="KW-1185">Reference proteome</keyword>
<feature type="compositionally biased region" description="Basic and acidic residues" evidence="1">
    <location>
        <begin position="11"/>
        <end position="42"/>
    </location>
</feature>
<dbReference type="AlphaFoldDB" id="A0AAV2L7C8"/>
<organism evidence="2 3">
    <name type="scientific">Knipowitschia caucasica</name>
    <name type="common">Caucasian dwarf goby</name>
    <name type="synonym">Pomatoschistus caucasicus</name>
    <dbReference type="NCBI Taxonomy" id="637954"/>
    <lineage>
        <taxon>Eukaryota</taxon>
        <taxon>Metazoa</taxon>
        <taxon>Chordata</taxon>
        <taxon>Craniata</taxon>
        <taxon>Vertebrata</taxon>
        <taxon>Euteleostomi</taxon>
        <taxon>Actinopterygii</taxon>
        <taxon>Neopterygii</taxon>
        <taxon>Teleostei</taxon>
        <taxon>Neoteleostei</taxon>
        <taxon>Acanthomorphata</taxon>
        <taxon>Gobiaria</taxon>
        <taxon>Gobiiformes</taxon>
        <taxon>Gobioidei</taxon>
        <taxon>Gobiidae</taxon>
        <taxon>Gobiinae</taxon>
        <taxon>Knipowitschia</taxon>
    </lineage>
</organism>
<feature type="region of interest" description="Disordered" evidence="1">
    <location>
        <begin position="1"/>
        <end position="95"/>
    </location>
</feature>
<name>A0AAV2L7C8_KNICA</name>
<dbReference type="EMBL" id="OZ035842">
    <property type="protein sequence ID" value="CAL1595242.1"/>
    <property type="molecule type" value="Genomic_DNA"/>
</dbReference>
<reference evidence="2 3" key="1">
    <citation type="submission" date="2024-04" db="EMBL/GenBank/DDBJ databases">
        <authorList>
            <person name="Waldvogel A.-M."/>
            <person name="Schoenle A."/>
        </authorList>
    </citation>
    <scope>NUCLEOTIDE SEQUENCE [LARGE SCALE GENOMIC DNA]</scope>
</reference>
<gene>
    <name evidence="2" type="ORF">KC01_LOCUS24076</name>
</gene>
<accession>A0AAV2L7C8</accession>
<sequence>MDCTGTPDQTSHTKHDSEHRNERERARSKEPAKGPKANKEQGKATSRKLTSHFIPAPLRPLWWGRRDPHLAPTGQTAGQHEGERAEVKIKGWPGD</sequence>
<evidence type="ECO:0000256" key="1">
    <source>
        <dbReference type="SAM" id="MobiDB-lite"/>
    </source>
</evidence>
<feature type="compositionally biased region" description="Polar residues" evidence="1">
    <location>
        <begin position="1"/>
        <end position="10"/>
    </location>
</feature>
<dbReference type="Proteomes" id="UP001497482">
    <property type="component" value="Chromosome 20"/>
</dbReference>
<evidence type="ECO:0000313" key="2">
    <source>
        <dbReference type="EMBL" id="CAL1595242.1"/>
    </source>
</evidence>
<evidence type="ECO:0000313" key="3">
    <source>
        <dbReference type="Proteomes" id="UP001497482"/>
    </source>
</evidence>